<dbReference type="eggNOG" id="ENOG502Z8VE">
    <property type="taxonomic scope" value="Bacteria"/>
</dbReference>
<feature type="transmembrane region" description="Helical" evidence="1">
    <location>
        <begin position="239"/>
        <end position="257"/>
    </location>
</feature>
<feature type="transmembrane region" description="Helical" evidence="1">
    <location>
        <begin position="20"/>
        <end position="42"/>
    </location>
</feature>
<dbReference type="NCBIfam" id="NF046093">
    <property type="entry name" value="AZOBR_p60025_fam"/>
    <property type="match status" value="1"/>
</dbReference>
<feature type="transmembrane region" description="Helical" evidence="1">
    <location>
        <begin position="205"/>
        <end position="227"/>
    </location>
</feature>
<feature type="transmembrane region" description="Helical" evidence="1">
    <location>
        <begin position="128"/>
        <end position="151"/>
    </location>
</feature>
<keyword evidence="1" id="KW-0472">Membrane</keyword>
<accession>A3IK96</accession>
<name>A3IK96_9CHRO</name>
<evidence type="ECO:0008006" key="4">
    <source>
        <dbReference type="Google" id="ProtNLM"/>
    </source>
</evidence>
<feature type="transmembrane region" description="Helical" evidence="1">
    <location>
        <begin position="326"/>
        <end position="346"/>
    </location>
</feature>
<keyword evidence="1" id="KW-0812">Transmembrane</keyword>
<dbReference type="Proteomes" id="UP000003781">
    <property type="component" value="Unassembled WGS sequence"/>
</dbReference>
<dbReference type="InterPro" id="IPR058226">
    <property type="entry name" value="AZOBR_p60025-like"/>
</dbReference>
<dbReference type="AlphaFoldDB" id="A3IK96"/>
<sequence>MFYFKILLFKMFITDQDKNFNNLINILISTLIVFSVTLYFYFFKFDGNITGFFRIGSILPLSPFLNAETTFIYQGEIGYDGQQFLSLALDPFLQNSETINSLDHPIYRYRRIFYPFVSYLLALGNKTLIPYIMVAINAFSIIIIVAITDLYFKSDNVSKFQSLFTLCIPGVWMVLSLGTADLFSSVFLIASFYCYRYEKYKLTALFISLGCLTRETLLIVWFALFLTSLIQKRFKQIQYLLYGLIPPILWTVYISFLDLPGKVRVKDNFGFPFLGIINKLISIVTGELNGSNLFEAYMFFILLFSFVAIFILYIKHRQPNLLMQTGNTFYSVMFAFSSMTILGYYLDYSRVFMDVYFLLLLSVNLTKIPYKTILFSVSGIGSLAFLILHS</sequence>
<comment type="caution">
    <text evidence="2">The sequence shown here is derived from an EMBL/GenBank/DDBJ whole genome shotgun (WGS) entry which is preliminary data.</text>
</comment>
<evidence type="ECO:0000313" key="2">
    <source>
        <dbReference type="EMBL" id="EAZ93085.1"/>
    </source>
</evidence>
<reference evidence="2 3" key="1">
    <citation type="submission" date="2007-03" db="EMBL/GenBank/DDBJ databases">
        <authorList>
            <person name="Stal L."/>
            <person name="Ferriera S."/>
            <person name="Johnson J."/>
            <person name="Kravitz S."/>
            <person name="Beeson K."/>
            <person name="Sutton G."/>
            <person name="Rogers Y.-H."/>
            <person name="Friedman R."/>
            <person name="Frazier M."/>
            <person name="Venter J.C."/>
        </authorList>
    </citation>
    <scope>NUCLEOTIDE SEQUENCE [LARGE SCALE GENOMIC DNA]</scope>
    <source>
        <strain evidence="2 3">CCY0110</strain>
    </source>
</reference>
<evidence type="ECO:0000313" key="3">
    <source>
        <dbReference type="Proteomes" id="UP000003781"/>
    </source>
</evidence>
<keyword evidence="1" id="KW-1133">Transmembrane helix</keyword>
<feature type="transmembrane region" description="Helical" evidence="1">
    <location>
        <begin position="163"/>
        <end position="193"/>
    </location>
</feature>
<dbReference type="EMBL" id="AAXW01000003">
    <property type="protein sequence ID" value="EAZ93085.1"/>
    <property type="molecule type" value="Genomic_DNA"/>
</dbReference>
<proteinExistence type="predicted"/>
<feature type="transmembrane region" description="Helical" evidence="1">
    <location>
        <begin position="368"/>
        <end position="388"/>
    </location>
</feature>
<keyword evidence="3" id="KW-1185">Reference proteome</keyword>
<protein>
    <recommendedName>
        <fullName evidence="4">Glycosyltransferase RgtA/B/C/D-like domain-containing protein</fullName>
    </recommendedName>
</protein>
<gene>
    <name evidence="2" type="ORF">CY0110_03414</name>
</gene>
<feature type="transmembrane region" description="Helical" evidence="1">
    <location>
        <begin position="296"/>
        <end position="314"/>
    </location>
</feature>
<organism evidence="2 3">
    <name type="scientific">Crocosphaera chwakensis CCY0110</name>
    <dbReference type="NCBI Taxonomy" id="391612"/>
    <lineage>
        <taxon>Bacteria</taxon>
        <taxon>Bacillati</taxon>
        <taxon>Cyanobacteriota</taxon>
        <taxon>Cyanophyceae</taxon>
        <taxon>Oscillatoriophycideae</taxon>
        <taxon>Chroococcales</taxon>
        <taxon>Aphanothecaceae</taxon>
        <taxon>Crocosphaera</taxon>
        <taxon>Crocosphaera chwakensis</taxon>
    </lineage>
</organism>
<evidence type="ECO:0000256" key="1">
    <source>
        <dbReference type="SAM" id="Phobius"/>
    </source>
</evidence>